<keyword evidence="1" id="KW-1133">Transmembrane helix</keyword>
<evidence type="ECO:0000313" key="3">
    <source>
        <dbReference type="Proteomes" id="UP000254266"/>
    </source>
</evidence>
<keyword evidence="1" id="KW-0812">Transmembrane</keyword>
<gene>
    <name evidence="2" type="ORF">DIZ80_01500</name>
</gene>
<feature type="transmembrane region" description="Helical" evidence="1">
    <location>
        <begin position="117"/>
        <end position="140"/>
    </location>
</feature>
<keyword evidence="3" id="KW-1185">Reference proteome</keyword>
<feature type="transmembrane region" description="Helical" evidence="1">
    <location>
        <begin position="20"/>
        <end position="38"/>
    </location>
</feature>
<comment type="caution">
    <text evidence="2">The sequence shown here is derived from an EMBL/GenBank/DDBJ whole genome shotgun (WGS) entry which is preliminary data.</text>
</comment>
<evidence type="ECO:0000256" key="1">
    <source>
        <dbReference type="SAM" id="Phobius"/>
    </source>
</evidence>
<feature type="transmembrane region" description="Helical" evidence="1">
    <location>
        <begin position="44"/>
        <end position="61"/>
    </location>
</feature>
<reference evidence="2 3" key="1">
    <citation type="journal article" date="2018" name="ISME J.">
        <title>Endosymbiont genomes yield clues of tubeworm success.</title>
        <authorList>
            <person name="Li Y."/>
            <person name="Liles M.R."/>
            <person name="Halanych K.M."/>
        </authorList>
    </citation>
    <scope>NUCLEOTIDE SEQUENCE [LARGE SCALE GENOMIC DNA]</scope>
    <source>
        <strain evidence="2">A1464</strain>
    </source>
</reference>
<accession>A0A370DL53</accession>
<feature type="transmembrane region" description="Helical" evidence="1">
    <location>
        <begin position="87"/>
        <end position="105"/>
    </location>
</feature>
<dbReference type="Proteomes" id="UP000254266">
    <property type="component" value="Unassembled WGS sequence"/>
</dbReference>
<organism evidence="2 3">
    <name type="scientific">endosymbiont of Galathealinum brachiosum</name>
    <dbReference type="NCBI Taxonomy" id="2200906"/>
    <lineage>
        <taxon>Bacteria</taxon>
        <taxon>Pseudomonadati</taxon>
        <taxon>Pseudomonadota</taxon>
        <taxon>Gammaproteobacteria</taxon>
        <taxon>sulfur-oxidizing symbionts</taxon>
    </lineage>
</organism>
<evidence type="ECO:0000313" key="2">
    <source>
        <dbReference type="EMBL" id="RDH85632.1"/>
    </source>
</evidence>
<proteinExistence type="predicted"/>
<sequence length="168" mass="18695">MQVELDKYTADKAKTPHNIFLLNLALIHLLMTPATLILEIGITGLLVPLIFSLAIMFYSLTKSRNLQAGDHWFIHAHWKLALNRYRLLLISYAVTAGLMTLGLLLSTASPDPNMQDILHTVFIRIAIMPTLLMVMINFFLESSALSMAAKGEIADSVIKQLPLAVKPQ</sequence>
<dbReference type="EMBL" id="QFXC01000003">
    <property type="protein sequence ID" value="RDH85632.1"/>
    <property type="molecule type" value="Genomic_DNA"/>
</dbReference>
<protein>
    <submittedName>
        <fullName evidence="2">Uncharacterized protein</fullName>
    </submittedName>
</protein>
<name>A0A370DL53_9GAMM</name>
<keyword evidence="1" id="KW-0472">Membrane</keyword>
<dbReference type="AlphaFoldDB" id="A0A370DL53"/>